<evidence type="ECO:0000313" key="3">
    <source>
        <dbReference type="Proteomes" id="UP000188532"/>
    </source>
</evidence>
<dbReference type="Proteomes" id="UP000188532">
    <property type="component" value="Unassembled WGS sequence"/>
</dbReference>
<evidence type="ECO:0000313" key="1">
    <source>
        <dbReference type="EMBL" id="OOK67623.1"/>
    </source>
</evidence>
<reference evidence="3 4" key="1">
    <citation type="submission" date="2017-02" db="EMBL/GenBank/DDBJ databases">
        <title>Complete genome sequences of Mycobacterium kansasii strains isolated from rhesus macaques.</title>
        <authorList>
            <person name="Panda A."/>
            <person name="Nagaraj S."/>
            <person name="Zhao X."/>
            <person name="Tettelin H."/>
            <person name="Detolla L.J."/>
        </authorList>
    </citation>
    <scope>NUCLEOTIDE SEQUENCE [LARGE SCALE GENOMIC DNA]</scope>
    <source>
        <strain evidence="2 3">11-3469</strain>
        <strain evidence="1 4">11-3813</strain>
    </source>
</reference>
<organism evidence="1 4">
    <name type="scientific">Mycobacterium kansasii</name>
    <dbReference type="NCBI Taxonomy" id="1768"/>
    <lineage>
        <taxon>Bacteria</taxon>
        <taxon>Bacillati</taxon>
        <taxon>Actinomycetota</taxon>
        <taxon>Actinomycetes</taxon>
        <taxon>Mycobacteriales</taxon>
        <taxon>Mycobacteriaceae</taxon>
        <taxon>Mycobacterium</taxon>
    </lineage>
</organism>
<name>A0A1V3WKW7_MYCKA</name>
<comment type="caution">
    <text evidence="1">The sequence shown here is derived from an EMBL/GenBank/DDBJ whole genome shotgun (WGS) entry which is preliminary data.</text>
</comment>
<proteinExistence type="predicted"/>
<protein>
    <submittedName>
        <fullName evidence="1">Uncharacterized protein</fullName>
    </submittedName>
</protein>
<gene>
    <name evidence="2" type="ORF">BZL29_0346</name>
    <name evidence="1" type="ORF">BZL30_7502</name>
</gene>
<sequence length="88" mass="9604">MVLLIIARFRHFSEYYSAAAGVALLLKSLQALLLQFPIVLGCAAGTSNDGVATEVGVWRPRAGGWRQPYAAVHRRRARTPHLISSTNS</sequence>
<evidence type="ECO:0000313" key="2">
    <source>
        <dbReference type="EMBL" id="OOK83875.1"/>
    </source>
</evidence>
<dbReference type="EMBL" id="MVBN01000001">
    <property type="protein sequence ID" value="OOK83875.1"/>
    <property type="molecule type" value="Genomic_DNA"/>
</dbReference>
<dbReference type="AlphaFoldDB" id="A0A1V3WKW7"/>
<dbReference type="Proteomes" id="UP000189229">
    <property type="component" value="Unassembled WGS sequence"/>
</dbReference>
<evidence type="ECO:0000313" key="4">
    <source>
        <dbReference type="Proteomes" id="UP000189229"/>
    </source>
</evidence>
<dbReference type="EMBL" id="MVBM01000008">
    <property type="protein sequence ID" value="OOK67623.1"/>
    <property type="molecule type" value="Genomic_DNA"/>
</dbReference>
<accession>A0A1V3WKW7</accession>